<organism evidence="15 16">
    <name type="scientific">Methylosinus sporium</name>
    <dbReference type="NCBI Taxonomy" id="428"/>
    <lineage>
        <taxon>Bacteria</taxon>
        <taxon>Pseudomonadati</taxon>
        <taxon>Pseudomonadota</taxon>
        <taxon>Alphaproteobacteria</taxon>
        <taxon>Hyphomicrobiales</taxon>
        <taxon>Methylocystaceae</taxon>
        <taxon>Methylosinus</taxon>
    </lineage>
</organism>
<comment type="caution">
    <text evidence="15">The sequence shown here is derived from an EMBL/GenBank/DDBJ whole genome shotgun (WGS) entry which is preliminary data.</text>
</comment>
<feature type="transmembrane region" description="Helical" evidence="13">
    <location>
        <begin position="43"/>
        <end position="63"/>
    </location>
</feature>
<comment type="subcellular location">
    <subcellularLocation>
        <location evidence="2">Cell membrane</location>
        <topology evidence="2">Multi-pass membrane protein</topology>
    </subcellularLocation>
</comment>
<evidence type="ECO:0000256" key="13">
    <source>
        <dbReference type="SAM" id="Phobius"/>
    </source>
</evidence>
<keyword evidence="5" id="KW-0349">Heme</keyword>
<evidence type="ECO:0000256" key="8">
    <source>
        <dbReference type="ARBA" id="ARBA00022982"/>
    </source>
</evidence>
<evidence type="ECO:0000259" key="14">
    <source>
        <dbReference type="Pfam" id="PF01292"/>
    </source>
</evidence>
<dbReference type="PANTHER" id="PTHR30529:SF1">
    <property type="entry name" value="CYTOCHROME B561 HOMOLOG 2"/>
    <property type="match status" value="1"/>
</dbReference>
<accession>A0A2U1ST14</accession>
<dbReference type="AlphaFoldDB" id="A0A2U1ST14"/>
<evidence type="ECO:0000313" key="15">
    <source>
        <dbReference type="EMBL" id="PWB94757.1"/>
    </source>
</evidence>
<dbReference type="GO" id="GO:0009055">
    <property type="term" value="F:electron transfer activity"/>
    <property type="evidence" value="ECO:0007669"/>
    <property type="project" value="InterPro"/>
</dbReference>
<keyword evidence="4" id="KW-1003">Cell membrane</keyword>
<gene>
    <name evidence="15" type="ORF">C5689_06800</name>
</gene>
<evidence type="ECO:0000256" key="7">
    <source>
        <dbReference type="ARBA" id="ARBA00022723"/>
    </source>
</evidence>
<dbReference type="EMBL" id="PUIV01000006">
    <property type="protein sequence ID" value="PWB94757.1"/>
    <property type="molecule type" value="Genomic_DNA"/>
</dbReference>
<dbReference type="SUPFAM" id="SSF81342">
    <property type="entry name" value="Transmembrane di-heme cytochromes"/>
    <property type="match status" value="1"/>
</dbReference>
<dbReference type="GO" id="GO:0020037">
    <property type="term" value="F:heme binding"/>
    <property type="evidence" value="ECO:0007669"/>
    <property type="project" value="TreeGrafter"/>
</dbReference>
<keyword evidence="7" id="KW-0479">Metal-binding</keyword>
<keyword evidence="10" id="KW-0408">Iron</keyword>
<dbReference type="InterPro" id="IPR052168">
    <property type="entry name" value="Cytochrome_b561_oxidase"/>
</dbReference>
<evidence type="ECO:0000256" key="2">
    <source>
        <dbReference type="ARBA" id="ARBA00004651"/>
    </source>
</evidence>
<reference evidence="15 16" key="1">
    <citation type="journal article" date="2018" name="Appl. Microbiol. Biotechnol.">
        <title>Co-cultivation of the strictly anaerobic methanogen Methanosarcina barkeri with aerobic methanotrophs in an oxygen-limited membrane bioreactor.</title>
        <authorList>
            <person name="In 't Zandt M.H."/>
            <person name="van den Bosch T.J.M."/>
            <person name="Rijkers R."/>
            <person name="van Kessel M.A.H.J."/>
            <person name="Jetten M.S.M."/>
            <person name="Welte C.U."/>
        </authorList>
    </citation>
    <scope>NUCLEOTIDE SEQUENCE [LARGE SCALE GENOMIC DNA]</scope>
    <source>
        <strain evidence="15 16">DSM 17706</strain>
    </source>
</reference>
<evidence type="ECO:0000256" key="12">
    <source>
        <dbReference type="ARBA" id="ARBA00037975"/>
    </source>
</evidence>
<evidence type="ECO:0000256" key="5">
    <source>
        <dbReference type="ARBA" id="ARBA00022617"/>
    </source>
</evidence>
<keyword evidence="9 13" id="KW-1133">Transmembrane helix</keyword>
<evidence type="ECO:0000256" key="4">
    <source>
        <dbReference type="ARBA" id="ARBA00022475"/>
    </source>
</evidence>
<keyword evidence="8" id="KW-0249">Electron transport</keyword>
<evidence type="ECO:0000256" key="6">
    <source>
        <dbReference type="ARBA" id="ARBA00022692"/>
    </source>
</evidence>
<keyword evidence="6 13" id="KW-0812">Transmembrane</keyword>
<dbReference type="PANTHER" id="PTHR30529">
    <property type="entry name" value="CYTOCHROME B561"/>
    <property type="match status" value="1"/>
</dbReference>
<keyword evidence="16" id="KW-1185">Reference proteome</keyword>
<dbReference type="InterPro" id="IPR011577">
    <property type="entry name" value="Cyt_b561_bac/Ni-Hgenase"/>
</dbReference>
<protein>
    <submittedName>
        <fullName evidence="15">Cytochrome B</fullName>
    </submittedName>
</protein>
<comment type="similarity">
    <text evidence="12">Belongs to the cytochrome b561 family.</text>
</comment>
<evidence type="ECO:0000256" key="3">
    <source>
        <dbReference type="ARBA" id="ARBA00022448"/>
    </source>
</evidence>
<evidence type="ECO:0000256" key="1">
    <source>
        <dbReference type="ARBA" id="ARBA00001970"/>
    </source>
</evidence>
<keyword evidence="11 13" id="KW-0472">Membrane</keyword>
<dbReference type="InterPro" id="IPR016174">
    <property type="entry name" value="Di-haem_cyt_TM"/>
</dbReference>
<dbReference type="Pfam" id="PF01292">
    <property type="entry name" value="Ni_hydr_CYTB"/>
    <property type="match status" value="1"/>
</dbReference>
<comment type="cofactor">
    <cofactor evidence="1">
        <name>heme b</name>
        <dbReference type="ChEBI" id="CHEBI:60344"/>
    </cofactor>
</comment>
<feature type="transmembrane region" description="Helical" evidence="13">
    <location>
        <begin position="75"/>
        <end position="95"/>
    </location>
</feature>
<name>A0A2U1ST14_METSR</name>
<feature type="transmembrane region" description="Helical" evidence="13">
    <location>
        <begin position="172"/>
        <end position="193"/>
    </location>
</feature>
<keyword evidence="3" id="KW-0813">Transport</keyword>
<evidence type="ECO:0000256" key="9">
    <source>
        <dbReference type="ARBA" id="ARBA00022989"/>
    </source>
</evidence>
<proteinExistence type="inferred from homology"/>
<evidence type="ECO:0000256" key="10">
    <source>
        <dbReference type="ARBA" id="ARBA00023004"/>
    </source>
</evidence>
<feature type="transmembrane region" description="Helical" evidence="13">
    <location>
        <begin position="122"/>
        <end position="142"/>
    </location>
</feature>
<evidence type="ECO:0000256" key="11">
    <source>
        <dbReference type="ARBA" id="ARBA00023136"/>
    </source>
</evidence>
<dbReference type="Proteomes" id="UP000245137">
    <property type="component" value="Unassembled WGS sequence"/>
</dbReference>
<evidence type="ECO:0000313" key="16">
    <source>
        <dbReference type="Proteomes" id="UP000245137"/>
    </source>
</evidence>
<dbReference type="GO" id="GO:0022904">
    <property type="term" value="P:respiratory electron transport chain"/>
    <property type="evidence" value="ECO:0007669"/>
    <property type="project" value="InterPro"/>
</dbReference>
<dbReference type="GO" id="GO:0046872">
    <property type="term" value="F:metal ion binding"/>
    <property type="evidence" value="ECO:0007669"/>
    <property type="project" value="UniProtKB-KW"/>
</dbReference>
<dbReference type="GO" id="GO:0005886">
    <property type="term" value="C:plasma membrane"/>
    <property type="evidence" value="ECO:0007669"/>
    <property type="project" value="UniProtKB-SubCell"/>
</dbReference>
<feature type="domain" description="Cytochrome b561 bacterial/Ni-hydrogenase" evidence="14">
    <location>
        <begin position="37"/>
        <end position="204"/>
    </location>
</feature>
<sequence length="209" mass="23336">MIELCRSRLMLSAPLDRAFGNNGRSRKEPLMFAPPLYSPLAKALHWIIAALLLFLLPIGVVMADLDKGPLQDDLFVLHESAGLLVLALMVPRLSARLRRRAEAGRNIAPAERLVSNATHLTLYLLMFAAPLVGWLALSAYGLRPSFFWLGHLPALAPKDEPLSKQLFSFHEIMGWVIVALIVLHIAGAVRHRLAGDDVIWRMLPDSWRK</sequence>